<evidence type="ECO:0000313" key="3">
    <source>
        <dbReference type="EMBL" id="KAJ8895767.1"/>
    </source>
</evidence>
<keyword evidence="2" id="KW-0732">Signal</keyword>
<evidence type="ECO:0000256" key="1">
    <source>
        <dbReference type="SAM" id="Coils"/>
    </source>
</evidence>
<sequence length="373" mass="43187">MAETWLLICLWLMYGQQGQTRSSHCPRLRITQQIQAEIGGVSDMLERLTKNGEVLRENTKDEEEKRLVQSTILTLTEELQQVRSWLDEKKQQVADCLDSWQRFMSLYQAVKSWVDDKQTFLVEPLQLSSFTQARQRLHDYSVAVKSCKHVTKNISDMSKELEQLGELINVGDLPEKLEESEEAKGEVEAQLVERNALLQETSEEWEQCEKKMKDVRAWMEKSRQALESPQNKKRPLRDQLALREKMLSDVAVQKTKISMSVEKLQVHFRSGVGGDAKVTESAEEILKELDQLHDVVKEQSTSLETCLAQLDQYQQEIQQLRQQIVQVEQQLRIVLSPTYMAHDRDKAQEEQNVSTALYSLCATNLTLMKQFIT</sequence>
<protein>
    <submittedName>
        <fullName evidence="3">Uncharacterized protein</fullName>
    </submittedName>
</protein>
<feature type="coiled-coil region" evidence="1">
    <location>
        <begin position="296"/>
        <end position="330"/>
    </location>
</feature>
<keyword evidence="4" id="KW-1185">Reference proteome</keyword>
<evidence type="ECO:0000256" key="2">
    <source>
        <dbReference type="SAM" id="SignalP"/>
    </source>
</evidence>
<name>A0ABQ9IGI6_9NEOP</name>
<gene>
    <name evidence="3" type="ORF">PR048_001105</name>
</gene>
<comment type="caution">
    <text evidence="3">The sequence shown here is derived from an EMBL/GenBank/DDBJ whole genome shotgun (WGS) entry which is preliminary data.</text>
</comment>
<dbReference type="SUPFAM" id="SSF46966">
    <property type="entry name" value="Spectrin repeat"/>
    <property type="match status" value="2"/>
</dbReference>
<reference evidence="3 4" key="1">
    <citation type="submission" date="2023-02" db="EMBL/GenBank/DDBJ databases">
        <title>LHISI_Scaffold_Assembly.</title>
        <authorList>
            <person name="Stuart O.P."/>
            <person name="Cleave R."/>
            <person name="Magrath M.J.L."/>
            <person name="Mikheyev A.S."/>
        </authorList>
    </citation>
    <scope>NUCLEOTIDE SEQUENCE [LARGE SCALE GENOMIC DNA]</scope>
    <source>
        <strain evidence="3">Daus_M_001</strain>
        <tissue evidence="3">Leg muscle</tissue>
    </source>
</reference>
<dbReference type="Gene3D" id="1.20.58.60">
    <property type="match status" value="1"/>
</dbReference>
<accession>A0ABQ9IGI6</accession>
<feature type="signal peptide" evidence="2">
    <location>
        <begin position="1"/>
        <end position="18"/>
    </location>
</feature>
<keyword evidence="1" id="KW-0175">Coiled coil</keyword>
<feature type="chain" id="PRO_5045914558" evidence="2">
    <location>
        <begin position="19"/>
        <end position="373"/>
    </location>
</feature>
<proteinExistence type="predicted"/>
<dbReference type="EMBL" id="JARBHB010000001">
    <property type="protein sequence ID" value="KAJ8895767.1"/>
    <property type="molecule type" value="Genomic_DNA"/>
</dbReference>
<dbReference type="Proteomes" id="UP001159363">
    <property type="component" value="Chromosome 1"/>
</dbReference>
<evidence type="ECO:0000313" key="4">
    <source>
        <dbReference type="Proteomes" id="UP001159363"/>
    </source>
</evidence>
<organism evidence="3 4">
    <name type="scientific">Dryococelus australis</name>
    <dbReference type="NCBI Taxonomy" id="614101"/>
    <lineage>
        <taxon>Eukaryota</taxon>
        <taxon>Metazoa</taxon>
        <taxon>Ecdysozoa</taxon>
        <taxon>Arthropoda</taxon>
        <taxon>Hexapoda</taxon>
        <taxon>Insecta</taxon>
        <taxon>Pterygota</taxon>
        <taxon>Neoptera</taxon>
        <taxon>Polyneoptera</taxon>
        <taxon>Phasmatodea</taxon>
        <taxon>Verophasmatodea</taxon>
        <taxon>Anareolatae</taxon>
        <taxon>Phasmatidae</taxon>
        <taxon>Eurycanthinae</taxon>
        <taxon>Dryococelus</taxon>
    </lineage>
</organism>